<dbReference type="EMBL" id="CP137555">
    <property type="protein sequence ID" value="WOX03989.1"/>
    <property type="molecule type" value="Genomic_DNA"/>
</dbReference>
<dbReference type="AlphaFoldDB" id="A0AAU0MUZ0"/>
<dbReference type="InterPro" id="IPR011990">
    <property type="entry name" value="TPR-like_helical_dom_sf"/>
</dbReference>
<proteinExistence type="predicted"/>
<dbReference type="KEGG" id="mpaf:R5R33_09570"/>
<evidence type="ECO:0000313" key="2">
    <source>
        <dbReference type="Proteomes" id="UP001302477"/>
    </source>
</evidence>
<keyword evidence="2" id="KW-1185">Reference proteome</keyword>
<evidence type="ECO:0000313" key="1">
    <source>
        <dbReference type="EMBL" id="WOX03989.1"/>
    </source>
</evidence>
<protein>
    <recommendedName>
        <fullName evidence="3">DUF1570 domain-containing protein</fullName>
    </recommendedName>
</protein>
<name>A0AAU0MUZ0_9GAMM</name>
<organism evidence="1 2">
    <name type="scientific">Microbulbifer pacificus</name>
    <dbReference type="NCBI Taxonomy" id="407164"/>
    <lineage>
        <taxon>Bacteria</taxon>
        <taxon>Pseudomonadati</taxon>
        <taxon>Pseudomonadota</taxon>
        <taxon>Gammaproteobacteria</taxon>
        <taxon>Cellvibrionales</taxon>
        <taxon>Microbulbiferaceae</taxon>
        <taxon>Microbulbifer</taxon>
    </lineage>
</organism>
<dbReference type="Gene3D" id="1.25.40.10">
    <property type="entry name" value="Tetratricopeptide repeat domain"/>
    <property type="match status" value="1"/>
</dbReference>
<dbReference type="RefSeq" id="WP_318952472.1">
    <property type="nucleotide sequence ID" value="NZ_CP137555.1"/>
</dbReference>
<dbReference type="SUPFAM" id="SSF48452">
    <property type="entry name" value="TPR-like"/>
    <property type="match status" value="1"/>
</dbReference>
<dbReference type="Proteomes" id="UP001302477">
    <property type="component" value="Chromosome"/>
</dbReference>
<gene>
    <name evidence="1" type="ORF">R5R33_09570</name>
</gene>
<accession>A0AAU0MUZ0</accession>
<reference evidence="1 2" key="1">
    <citation type="submission" date="2023-10" db="EMBL/GenBank/DDBJ databases">
        <title>Description of Microbulbifer bruguierae sp. nov., isolated from the sediments of mangrove plant Bruguiera sexangula and comparative genomic analyses of the genus Microbulbifer.</title>
        <authorList>
            <person name="Long M."/>
        </authorList>
    </citation>
    <scope>NUCLEOTIDE SEQUENCE [LARGE SCALE GENOMIC DNA]</scope>
    <source>
        <strain evidence="1 2">SPO729</strain>
    </source>
</reference>
<sequence>MKKFLLMWLITTVAYVPTGFARQWSEYSSDNFTVYSDVSTRHAESLLQDMERFRAAVLMFTGLPDVPEDRRLQIFHFNSRSEFQGFTDKREIAGFYQETWDGPLIFSQKGTSWSIPGSGVMFHEYVHHLMRARSNMTYPMWYSEGFAELLASATLKRDQISLGLVPEWRRPVFDGRAFRGPLAVPELLQPDFDASSGSYWESFYGSAWLFTHYLQLGDLADNPSYRKQTRDYLLAVHNGAEPITAFEDHFGVSADAMETELRKYRRRGIRGASFTSPAYDKPIGHREIPDHERYYLLADKAFEVGQEQLSRKYLDKALKQKPNWHPALALIAVLENHANTPETLSAAEKIMTNLRASRRAAPGDIDDYRTAMNLAHYFMDKLDEIRKTGQSDHGLQDWAVNYGQIATSLNPDSIAAHRVLWRAQKNPHAPVTALKTMMNAYQLNPDSLFINKEIGFYLADARRLDLAAPFLERVLAWSHPGRDRTKAKNLLARLQEQQEESAVSAN</sequence>
<evidence type="ECO:0008006" key="3">
    <source>
        <dbReference type="Google" id="ProtNLM"/>
    </source>
</evidence>